<feature type="chain" id="PRO_5003954595" description="DUF4468 domain-containing protein" evidence="1">
    <location>
        <begin position="20"/>
        <end position="182"/>
    </location>
</feature>
<gene>
    <name evidence="2" type="ORF">HMPREF9151_00714</name>
</gene>
<protein>
    <recommendedName>
        <fullName evidence="4">DUF4468 domain-containing protein</fullName>
    </recommendedName>
</protein>
<reference evidence="2 3" key="1">
    <citation type="submission" date="2012-05" db="EMBL/GenBank/DDBJ databases">
        <authorList>
            <person name="Weinstock G."/>
            <person name="Sodergren E."/>
            <person name="Lobos E.A."/>
            <person name="Fulton L."/>
            <person name="Fulton R."/>
            <person name="Courtney L."/>
            <person name="Fronick C."/>
            <person name="O'Laughlin M."/>
            <person name="Godfrey J."/>
            <person name="Wilson R.M."/>
            <person name="Miner T."/>
            <person name="Farmer C."/>
            <person name="Delehaunty K."/>
            <person name="Cordes M."/>
            <person name="Minx P."/>
            <person name="Tomlinson C."/>
            <person name="Chen J."/>
            <person name="Wollam A."/>
            <person name="Pepin K.H."/>
            <person name="Bhonagiri V."/>
            <person name="Zhang X."/>
            <person name="Suruliraj S."/>
            <person name="Warren W."/>
            <person name="Mitreva M."/>
            <person name="Mardis E.R."/>
            <person name="Wilson R.K."/>
        </authorList>
    </citation>
    <scope>NUCLEOTIDE SEQUENCE [LARGE SCALE GENOMIC DNA]</scope>
    <source>
        <strain evidence="2 3">F0055</strain>
    </source>
</reference>
<evidence type="ECO:0000313" key="3">
    <source>
        <dbReference type="Proteomes" id="UP000010433"/>
    </source>
</evidence>
<proteinExistence type="predicted"/>
<dbReference type="PATRIC" id="fig|1127699.3.peg.660"/>
<comment type="caution">
    <text evidence="2">The sequence shown here is derived from an EMBL/GenBank/DDBJ whole genome shotgun (WGS) entry which is preliminary data.</text>
</comment>
<dbReference type="RefSeq" id="WP_009161880.1">
    <property type="nucleotide sequence ID" value="NZ_KB290974.1"/>
</dbReference>
<dbReference type="HOGENOM" id="CLU_1259358_0_0_10"/>
<feature type="signal peptide" evidence="1">
    <location>
        <begin position="1"/>
        <end position="19"/>
    </location>
</feature>
<sequence length="182" mass="21324">MKKILSIALLLMLFVTLQAQENVTKFLGIPVDGTKSAMIQKLKNKGFQYNYSQDCLEGEFNGVQVRISVVTNNNKVWRIAIMDANQHDEINIRIRFNTLCKQFENNEKYVTMGIDQTIPEDEDISYQMLVHKKRYEAAYCQLPVDADLAKRSVWFMINKEYGKYRIQMFYDNEFNHSNGEDL</sequence>
<evidence type="ECO:0000313" key="2">
    <source>
        <dbReference type="EMBL" id="EKY02668.1"/>
    </source>
</evidence>
<dbReference type="EMBL" id="AMEP01000047">
    <property type="protein sequence ID" value="EKY02668.1"/>
    <property type="molecule type" value="Genomic_DNA"/>
</dbReference>
<organism evidence="2 3">
    <name type="scientific">Hoylesella saccharolytica F0055</name>
    <dbReference type="NCBI Taxonomy" id="1127699"/>
    <lineage>
        <taxon>Bacteria</taxon>
        <taxon>Pseudomonadati</taxon>
        <taxon>Bacteroidota</taxon>
        <taxon>Bacteroidia</taxon>
        <taxon>Bacteroidales</taxon>
        <taxon>Prevotellaceae</taxon>
        <taxon>Hoylesella</taxon>
    </lineage>
</organism>
<dbReference type="OrthoDB" id="1025938at2"/>
<accession>L1NH07</accession>
<evidence type="ECO:0008006" key="4">
    <source>
        <dbReference type="Google" id="ProtNLM"/>
    </source>
</evidence>
<keyword evidence="3" id="KW-1185">Reference proteome</keyword>
<keyword evidence="1" id="KW-0732">Signal</keyword>
<name>L1NH07_9BACT</name>
<evidence type="ECO:0000256" key="1">
    <source>
        <dbReference type="SAM" id="SignalP"/>
    </source>
</evidence>
<dbReference type="Proteomes" id="UP000010433">
    <property type="component" value="Unassembled WGS sequence"/>
</dbReference>
<dbReference type="AlphaFoldDB" id="L1NH07"/>